<keyword evidence="5" id="KW-1185">Reference proteome</keyword>
<dbReference type="PANTHER" id="PTHR10272">
    <property type="entry name" value="PLATELET-ACTIVATING FACTOR ACETYLHYDROLASE"/>
    <property type="match status" value="1"/>
</dbReference>
<comment type="caution">
    <text evidence="4">The sequence shown here is derived from an EMBL/GenBank/DDBJ whole genome shotgun (WGS) entry which is preliminary data.</text>
</comment>
<dbReference type="RefSeq" id="WP_215341019.1">
    <property type="nucleotide sequence ID" value="NZ_JAGSGD010000001.1"/>
</dbReference>
<evidence type="ECO:0008006" key="6">
    <source>
        <dbReference type="Google" id="ProtNLM"/>
    </source>
</evidence>
<protein>
    <recommendedName>
        <fullName evidence="6">Acetylhydrolase</fullName>
    </recommendedName>
</protein>
<dbReference type="AlphaFoldDB" id="A0A941D2F5"/>
<accession>A0A941D2F5</accession>
<evidence type="ECO:0000256" key="2">
    <source>
        <dbReference type="ARBA" id="ARBA00022963"/>
    </source>
</evidence>
<name>A0A941D2F5_9CAUL</name>
<keyword evidence="1" id="KW-0378">Hydrolase</keyword>
<sequence>MRPLEAVLLLVLLAGFLAGAVPAIRTTWLARRVPLAVALAASAQVLVEGARWQMAPAYALALAMVLVSRRGSPEGAAGWRRVLGEAAVTGPAALVLALAAALPFAIPVPRLPAPDGPYGVGTATYHWIDTARPEIFTAAPDDRRELMVQVWYPTRPGHTGRRAPYVEDGAALAPLARLLRLPGFVLSHLPLIRTSAVVDAPAAAGRPFPVLLFSHGRAGFRQHNTFQVEHLVSHGYVVATIDHPYAASGVRFPDGRTASFDLRLQDRRFFDRVMPYLAEDASFSLDQLTEVNREDPKGLLTGRLDLARAGMFGLSMGGVITAETCLRDARFKACLPMDVHMPADVVAAGLAQPTMWISRDAATMRREGWAEADVIETQTTMRSVFASLRAPGYLVLAPGMYHQDLSDFTALIWPPLGRRLGLYGSLDGARSHAVIKAYSLAFFDRHLKGEPAPLLDGPSAGYPEVIFAPR</sequence>
<evidence type="ECO:0000256" key="3">
    <source>
        <dbReference type="ARBA" id="ARBA00023098"/>
    </source>
</evidence>
<dbReference type="Gene3D" id="3.40.50.1820">
    <property type="entry name" value="alpha/beta hydrolase"/>
    <property type="match status" value="1"/>
</dbReference>
<dbReference type="GO" id="GO:0016042">
    <property type="term" value="P:lipid catabolic process"/>
    <property type="evidence" value="ECO:0007669"/>
    <property type="project" value="UniProtKB-KW"/>
</dbReference>
<proteinExistence type="predicted"/>
<evidence type="ECO:0000313" key="5">
    <source>
        <dbReference type="Proteomes" id="UP000622580"/>
    </source>
</evidence>
<dbReference type="EMBL" id="JAGSGD010000001">
    <property type="protein sequence ID" value="MBR7620304.1"/>
    <property type="molecule type" value="Genomic_DNA"/>
</dbReference>
<dbReference type="InterPro" id="IPR029058">
    <property type="entry name" value="AB_hydrolase_fold"/>
</dbReference>
<reference evidence="4" key="1">
    <citation type="submission" date="2021-04" db="EMBL/GenBank/DDBJ databases">
        <title>Draft genome assembly of strain Phenylobacterium sp. 20VBR1 using MiniION and Illumina platforms.</title>
        <authorList>
            <person name="Thomas F.A."/>
            <person name="Krishnan K.P."/>
            <person name="Sinha R.K."/>
        </authorList>
    </citation>
    <scope>NUCLEOTIDE SEQUENCE</scope>
    <source>
        <strain evidence="4">20VBR1</strain>
    </source>
</reference>
<evidence type="ECO:0000256" key="1">
    <source>
        <dbReference type="ARBA" id="ARBA00022801"/>
    </source>
</evidence>
<dbReference type="Pfam" id="PF03403">
    <property type="entry name" value="PAF-AH_p_II"/>
    <property type="match status" value="2"/>
</dbReference>
<dbReference type="GO" id="GO:0003847">
    <property type="term" value="F:1-alkyl-2-acetylglycerophosphocholine esterase activity"/>
    <property type="evidence" value="ECO:0007669"/>
    <property type="project" value="TreeGrafter"/>
</dbReference>
<dbReference type="PANTHER" id="PTHR10272:SF0">
    <property type="entry name" value="PLATELET-ACTIVATING FACTOR ACETYLHYDROLASE"/>
    <property type="match status" value="1"/>
</dbReference>
<dbReference type="Proteomes" id="UP000622580">
    <property type="component" value="Unassembled WGS sequence"/>
</dbReference>
<organism evidence="4 5">
    <name type="scientific">Phenylobacterium glaciei</name>
    <dbReference type="NCBI Taxonomy" id="2803784"/>
    <lineage>
        <taxon>Bacteria</taxon>
        <taxon>Pseudomonadati</taxon>
        <taxon>Pseudomonadota</taxon>
        <taxon>Alphaproteobacteria</taxon>
        <taxon>Caulobacterales</taxon>
        <taxon>Caulobacteraceae</taxon>
        <taxon>Phenylobacterium</taxon>
    </lineage>
</organism>
<gene>
    <name evidence="4" type="ORF">JKL49_12995</name>
</gene>
<evidence type="ECO:0000313" key="4">
    <source>
        <dbReference type="EMBL" id="MBR7620304.1"/>
    </source>
</evidence>
<keyword evidence="2" id="KW-0442">Lipid degradation</keyword>
<keyword evidence="3" id="KW-0443">Lipid metabolism</keyword>
<dbReference type="SUPFAM" id="SSF53474">
    <property type="entry name" value="alpha/beta-Hydrolases"/>
    <property type="match status" value="1"/>
</dbReference>